<reference evidence="2" key="1">
    <citation type="submission" date="2020-08" db="EMBL/GenBank/DDBJ databases">
        <title>Genome public.</title>
        <authorList>
            <person name="Liu C."/>
            <person name="Sun Q."/>
        </authorList>
    </citation>
    <scope>NUCLEOTIDE SEQUENCE</scope>
    <source>
        <strain evidence="2">NSJ-50</strain>
    </source>
</reference>
<dbReference type="SUPFAM" id="SSF47413">
    <property type="entry name" value="lambda repressor-like DNA-binding domains"/>
    <property type="match status" value="1"/>
</dbReference>
<feature type="domain" description="HTH cro/C1-type" evidence="1">
    <location>
        <begin position="3"/>
        <end position="60"/>
    </location>
</feature>
<dbReference type="AlphaFoldDB" id="A0A926IV18"/>
<dbReference type="RefSeq" id="WP_262432752.1">
    <property type="nucleotide sequence ID" value="NZ_JACRTE010000035.1"/>
</dbReference>
<protein>
    <submittedName>
        <fullName evidence="2">Helix-turn-helix transcriptional regulator</fullName>
    </submittedName>
</protein>
<dbReference type="GO" id="GO:0003677">
    <property type="term" value="F:DNA binding"/>
    <property type="evidence" value="ECO:0007669"/>
    <property type="project" value="InterPro"/>
</dbReference>
<dbReference type="Gene3D" id="1.10.260.40">
    <property type="entry name" value="lambda repressor-like DNA-binding domains"/>
    <property type="match status" value="1"/>
</dbReference>
<evidence type="ECO:0000313" key="3">
    <source>
        <dbReference type="Proteomes" id="UP000647416"/>
    </source>
</evidence>
<dbReference type="PROSITE" id="PS50943">
    <property type="entry name" value="HTH_CROC1"/>
    <property type="match status" value="1"/>
</dbReference>
<keyword evidence="3" id="KW-1185">Reference proteome</keyword>
<name>A0A926IV18_9FIRM</name>
<accession>A0A926IV18</accession>
<dbReference type="Pfam" id="PF13443">
    <property type="entry name" value="HTH_26"/>
    <property type="match status" value="1"/>
</dbReference>
<proteinExistence type="predicted"/>
<sequence length="153" mass="17578">MTLQNLLNSENITKYQLSKISGVPKTTVIDICSGKTSIQKCNAKTVQQIAKALNCSMEDIMELENGEYSSETGMPTDETHFECGLPKNLAESLERMKKSWKIVDSGEKDYHWDICWCELNADINSAEVENLISSEQAWYLRRKYLRMERQDDI</sequence>
<evidence type="ECO:0000313" key="2">
    <source>
        <dbReference type="EMBL" id="MBC8597478.1"/>
    </source>
</evidence>
<dbReference type="InterPro" id="IPR010982">
    <property type="entry name" value="Lambda_DNA-bd_dom_sf"/>
</dbReference>
<dbReference type="EMBL" id="JACRTE010000035">
    <property type="protein sequence ID" value="MBC8597478.1"/>
    <property type="molecule type" value="Genomic_DNA"/>
</dbReference>
<dbReference type="CDD" id="cd00093">
    <property type="entry name" value="HTH_XRE"/>
    <property type="match status" value="1"/>
</dbReference>
<evidence type="ECO:0000259" key="1">
    <source>
        <dbReference type="PROSITE" id="PS50943"/>
    </source>
</evidence>
<comment type="caution">
    <text evidence="2">The sequence shown here is derived from an EMBL/GenBank/DDBJ whole genome shotgun (WGS) entry which is preliminary data.</text>
</comment>
<dbReference type="SMART" id="SM00530">
    <property type="entry name" value="HTH_XRE"/>
    <property type="match status" value="1"/>
</dbReference>
<gene>
    <name evidence="2" type="ORF">H8706_11485</name>
</gene>
<dbReference type="Proteomes" id="UP000647416">
    <property type="component" value="Unassembled WGS sequence"/>
</dbReference>
<organism evidence="2 3">
    <name type="scientific">Qingrenia yutianensis</name>
    <dbReference type="NCBI Taxonomy" id="2763676"/>
    <lineage>
        <taxon>Bacteria</taxon>
        <taxon>Bacillati</taxon>
        <taxon>Bacillota</taxon>
        <taxon>Clostridia</taxon>
        <taxon>Eubacteriales</taxon>
        <taxon>Oscillospiraceae</taxon>
        <taxon>Qingrenia</taxon>
    </lineage>
</organism>
<dbReference type="InterPro" id="IPR001387">
    <property type="entry name" value="Cro/C1-type_HTH"/>
</dbReference>